<sequence length="56" mass="6396">MGEGTGIDLIGIDLIGIDLIGIDLYGIEMVYKFYTFLIHDIIKDIFLYHLHIDLVI</sequence>
<organism evidence="1 2">
    <name type="scientific">Robinsoniella peoriensis</name>
    <dbReference type="NCBI Taxonomy" id="180332"/>
    <lineage>
        <taxon>Bacteria</taxon>
        <taxon>Bacillati</taxon>
        <taxon>Bacillota</taxon>
        <taxon>Clostridia</taxon>
        <taxon>Lachnospirales</taxon>
        <taxon>Lachnospiraceae</taxon>
        <taxon>Robinsoniella</taxon>
    </lineage>
</organism>
<dbReference type="Proteomes" id="UP000306509">
    <property type="component" value="Unassembled WGS sequence"/>
</dbReference>
<dbReference type="EMBL" id="QGQD01000021">
    <property type="protein sequence ID" value="TLD02220.1"/>
    <property type="molecule type" value="Genomic_DNA"/>
</dbReference>
<evidence type="ECO:0000313" key="2">
    <source>
        <dbReference type="Proteomes" id="UP000306509"/>
    </source>
</evidence>
<reference evidence="1 2" key="1">
    <citation type="journal article" date="2019" name="Anaerobe">
        <title>Detection of Robinsoniella peoriensis in multiple bone samples of a trauma patient.</title>
        <authorList>
            <person name="Schrottner P."/>
            <person name="Hartwich K."/>
            <person name="Bunk B."/>
            <person name="Schober I."/>
            <person name="Helbig S."/>
            <person name="Rudolph W.W."/>
            <person name="Gunzer F."/>
        </authorList>
    </citation>
    <scope>NUCLEOTIDE SEQUENCE [LARGE SCALE GENOMIC DNA]</scope>
    <source>
        <strain evidence="1 2">DSM 106044</strain>
    </source>
</reference>
<accession>A0A4U8QAZ4</accession>
<name>A0A4U8QAZ4_9FIRM</name>
<evidence type="ECO:0000313" key="1">
    <source>
        <dbReference type="EMBL" id="TLD02220.1"/>
    </source>
</evidence>
<protein>
    <submittedName>
        <fullName evidence="1">Uncharacterized protein</fullName>
    </submittedName>
</protein>
<comment type="caution">
    <text evidence="1">The sequence shown here is derived from an EMBL/GenBank/DDBJ whole genome shotgun (WGS) entry which is preliminary data.</text>
</comment>
<gene>
    <name evidence="1" type="ORF">DSM106044_00890</name>
</gene>
<keyword evidence="2" id="KW-1185">Reference proteome</keyword>
<dbReference type="AlphaFoldDB" id="A0A4U8QAZ4"/>
<proteinExistence type="predicted"/>